<keyword evidence="2" id="KW-1185">Reference proteome</keyword>
<comment type="caution">
    <text evidence="1">The sequence shown here is derived from an EMBL/GenBank/DDBJ whole genome shotgun (WGS) entry which is preliminary data.</text>
</comment>
<organism evidence="1 2">
    <name type="scientific">Meripilus lineatus</name>
    <dbReference type="NCBI Taxonomy" id="2056292"/>
    <lineage>
        <taxon>Eukaryota</taxon>
        <taxon>Fungi</taxon>
        <taxon>Dikarya</taxon>
        <taxon>Basidiomycota</taxon>
        <taxon>Agaricomycotina</taxon>
        <taxon>Agaricomycetes</taxon>
        <taxon>Polyporales</taxon>
        <taxon>Meripilaceae</taxon>
        <taxon>Meripilus</taxon>
    </lineage>
</organism>
<reference evidence="1" key="1">
    <citation type="submission" date="2022-07" db="EMBL/GenBank/DDBJ databases">
        <title>Genome Sequence of Physisporinus lineatus.</title>
        <authorList>
            <person name="Buettner E."/>
        </authorList>
    </citation>
    <scope>NUCLEOTIDE SEQUENCE</scope>
    <source>
        <strain evidence="1">VT162</strain>
    </source>
</reference>
<dbReference type="Proteomes" id="UP001212997">
    <property type="component" value="Unassembled WGS sequence"/>
</dbReference>
<sequence length="459" mass="51677">MERNHRSAERAYKTSSSSSLVLNPSKSLSSTLLIAHPRTVPTGVQDIPYELIEHTISHLHDDNASLSACAVVCKLWTTPSHRFLFDTLRVIAGTDHQRLRQFADFVPSSKFACQGVRHFSLSHSPDTALHATDFEGPPSADFDLSLLTSLLSKMDRLESLAIAQACWKGSSISSILDEPKIHLPFLTKLSIGPFPFFHKIYHIQIIFDWFPSLRQLSIHEGILVDPQIVMEEAFTYPAQARKLSTPTALRLTTLDYRAFIYANFFVQSISRTLSTQSLRFISARITSRQSVMGIGDLLRIVGPVLEDLRLDLQFLFEEMTDVNSVARFNEDWILLSNKCLAVLRSLTLTISTCTAHSNGIHSTGVLLLPLLLETIESPHFRRFKLVFGGYEESTLGYIDLGNDWSSTEVQLLRLKTLERVEFGYTPTSKFIEPDPISDVIHDRLKAVLPTLASKNLLHR</sequence>
<dbReference type="EMBL" id="JANAWD010000426">
    <property type="protein sequence ID" value="KAJ3479636.1"/>
    <property type="molecule type" value="Genomic_DNA"/>
</dbReference>
<gene>
    <name evidence="1" type="ORF">NLI96_g8915</name>
</gene>
<protein>
    <recommendedName>
        <fullName evidence="3">F-box domain-containing protein</fullName>
    </recommendedName>
</protein>
<evidence type="ECO:0008006" key="3">
    <source>
        <dbReference type="Google" id="ProtNLM"/>
    </source>
</evidence>
<proteinExistence type="predicted"/>
<dbReference type="AlphaFoldDB" id="A0AAD5UWT6"/>
<evidence type="ECO:0000313" key="2">
    <source>
        <dbReference type="Proteomes" id="UP001212997"/>
    </source>
</evidence>
<accession>A0AAD5UWT6</accession>
<evidence type="ECO:0000313" key="1">
    <source>
        <dbReference type="EMBL" id="KAJ3479636.1"/>
    </source>
</evidence>
<name>A0AAD5UWT6_9APHY</name>